<protein>
    <submittedName>
        <fullName evidence="1">Uncharacterized protein</fullName>
    </submittedName>
</protein>
<keyword evidence="2" id="KW-1185">Reference proteome</keyword>
<dbReference type="EMBL" id="CP047650">
    <property type="protein sequence ID" value="QHI99372.1"/>
    <property type="molecule type" value="Genomic_DNA"/>
</dbReference>
<organism evidence="1 2">
    <name type="scientific">Xylophilus rhododendri</name>
    <dbReference type="NCBI Taxonomy" id="2697032"/>
    <lineage>
        <taxon>Bacteria</taxon>
        <taxon>Pseudomonadati</taxon>
        <taxon>Pseudomonadota</taxon>
        <taxon>Betaproteobacteria</taxon>
        <taxon>Burkholderiales</taxon>
        <taxon>Xylophilus</taxon>
    </lineage>
</organism>
<evidence type="ECO:0000313" key="1">
    <source>
        <dbReference type="EMBL" id="QHI99372.1"/>
    </source>
</evidence>
<dbReference type="Proteomes" id="UP000464787">
    <property type="component" value="Chromosome"/>
</dbReference>
<reference evidence="1 2" key="1">
    <citation type="submission" date="2020-01" db="EMBL/GenBank/DDBJ databases">
        <title>Genome sequencing of strain KACC 21265.</title>
        <authorList>
            <person name="Heo J."/>
            <person name="Kim S.-J."/>
            <person name="Kim J.-S."/>
            <person name="Hong S.-B."/>
            <person name="Kwon S.-W."/>
        </authorList>
    </citation>
    <scope>NUCLEOTIDE SEQUENCE [LARGE SCALE GENOMIC DNA]</scope>
    <source>
        <strain evidence="1 2">KACC 21265</strain>
    </source>
</reference>
<dbReference type="AlphaFoldDB" id="A0A857J8N8"/>
<name>A0A857J8N8_9BURK</name>
<accession>A0A857J8N8</accession>
<dbReference type="RefSeq" id="WP_160553185.1">
    <property type="nucleotide sequence ID" value="NZ_CP047650.1"/>
</dbReference>
<dbReference type="KEGG" id="xyk:GT347_16130"/>
<gene>
    <name evidence="1" type="ORF">GT347_16130</name>
</gene>
<evidence type="ECO:0000313" key="2">
    <source>
        <dbReference type="Proteomes" id="UP000464787"/>
    </source>
</evidence>
<sequence>MYQCTQTDSVIRLADGALIPADQGNTDYLAYLEWVEEGNVAEAAPVAPIGPAVPAAVTPRQARLALLHAGRLADVAAAIEALAEPQRTAAHIEWEFASSVERASPLVATLGVELHLSESELDALFLTAGSL</sequence>
<proteinExistence type="predicted"/>